<reference evidence="10" key="1">
    <citation type="submission" date="2014-03" db="EMBL/GenBank/DDBJ databases">
        <title>The sialotranscriptome of Amblyomma triste, Amblyomma parvum and Amblyomma cajennense ticks, uncovered by 454-based RNA-seq.</title>
        <authorList>
            <person name="Garcia G.R."/>
            <person name="Gardinassi L.G."/>
            <person name="Ribeiro J.M."/>
            <person name="Anatriello E."/>
            <person name="Ferreira B.R."/>
            <person name="Moreira H.N."/>
            <person name="Mafra C."/>
            <person name="Olegario M.M."/>
            <person name="Szabo P.J."/>
            <person name="Miranda-Santos I.K."/>
            <person name="Maruyama S.R."/>
        </authorList>
    </citation>
    <scope>NUCLEOTIDE SEQUENCE</scope>
    <source>
        <strain evidence="10">Uberlandia</strain>
        <tissue evidence="10">Salivary glands</tissue>
    </source>
</reference>
<evidence type="ECO:0000256" key="3">
    <source>
        <dbReference type="ARBA" id="ARBA00012732"/>
    </source>
</evidence>
<keyword evidence="8" id="KW-0732">Signal</keyword>
<feature type="chain" id="PRO_5001515072" description="lysozyme" evidence="8">
    <location>
        <begin position="19"/>
        <end position="139"/>
    </location>
</feature>
<proteinExistence type="evidence at transcript level"/>
<dbReference type="InterPro" id="IPR001916">
    <property type="entry name" value="Glyco_hydro_22"/>
</dbReference>
<keyword evidence="4" id="KW-0929">Antimicrobial</keyword>
<dbReference type="GO" id="GO:0031640">
    <property type="term" value="P:killing of cells of another organism"/>
    <property type="evidence" value="ECO:0007669"/>
    <property type="project" value="UniProtKB-KW"/>
</dbReference>
<evidence type="ECO:0000256" key="1">
    <source>
        <dbReference type="ARBA" id="ARBA00000632"/>
    </source>
</evidence>
<evidence type="ECO:0000259" key="9">
    <source>
        <dbReference type="PROSITE" id="PS00128"/>
    </source>
</evidence>
<accession>A0A023FMM3</accession>
<dbReference type="SUPFAM" id="SSF53955">
    <property type="entry name" value="Lysozyme-like"/>
    <property type="match status" value="1"/>
</dbReference>
<feature type="domain" description="Glycosyl hydrolases family 22 (GH22)" evidence="9">
    <location>
        <begin position="87"/>
        <end position="105"/>
    </location>
</feature>
<keyword evidence="6" id="KW-0378">Hydrolase</keyword>
<name>A0A023FMM3_AMBCJ</name>
<dbReference type="InterPro" id="IPR019799">
    <property type="entry name" value="Glyco_hydro_22_CS"/>
</dbReference>
<dbReference type="InterPro" id="IPR000974">
    <property type="entry name" value="Glyco_hydro_22_lys"/>
</dbReference>
<keyword evidence="5" id="KW-1015">Disulfide bond</keyword>
<dbReference type="GO" id="GO:0042742">
    <property type="term" value="P:defense response to bacterium"/>
    <property type="evidence" value="ECO:0007669"/>
    <property type="project" value="UniProtKB-KW"/>
</dbReference>
<dbReference type="PRINTS" id="PR00137">
    <property type="entry name" value="LYSOZYME"/>
</dbReference>
<dbReference type="Gene3D" id="1.10.530.10">
    <property type="match status" value="1"/>
</dbReference>
<organism evidence="10">
    <name type="scientific">Amblyomma cajennense</name>
    <name type="common">Cayenne tick</name>
    <name type="synonym">Acarus cajennensis</name>
    <dbReference type="NCBI Taxonomy" id="34607"/>
    <lineage>
        <taxon>Eukaryota</taxon>
        <taxon>Metazoa</taxon>
        <taxon>Ecdysozoa</taxon>
        <taxon>Arthropoda</taxon>
        <taxon>Chelicerata</taxon>
        <taxon>Arachnida</taxon>
        <taxon>Acari</taxon>
        <taxon>Parasitiformes</taxon>
        <taxon>Ixodida</taxon>
        <taxon>Ixodoidea</taxon>
        <taxon>Ixodidae</taxon>
        <taxon>Amblyomminae</taxon>
        <taxon>Amblyomma</taxon>
    </lineage>
</organism>
<dbReference type="CDD" id="cd16899">
    <property type="entry name" value="LYZ_C_invert"/>
    <property type="match status" value="1"/>
</dbReference>
<dbReference type="PANTHER" id="PTHR11407">
    <property type="entry name" value="LYSOZYME C"/>
    <property type="match status" value="1"/>
</dbReference>
<protein>
    <recommendedName>
        <fullName evidence="3">lysozyme</fullName>
        <ecNumber evidence="3">3.2.1.17</ecNumber>
    </recommendedName>
</protein>
<sequence length="139" mass="15753">MNLLKVTILLAFVAGALGRRFKFCSLAKELRKHGIPRRQIPNWVCLVNSESGMNTKATNRNRNGSTDYGLFQINNGYWCSPGRHNICRVKCRALLSDNIAAAVKCAKKIYKSSGFNAWYGWKAKCRGRNLSRYVKGCKY</sequence>
<dbReference type="Pfam" id="PF00062">
    <property type="entry name" value="Lys"/>
    <property type="match status" value="1"/>
</dbReference>
<feature type="signal peptide" evidence="8">
    <location>
        <begin position="1"/>
        <end position="18"/>
    </location>
</feature>
<keyword evidence="4" id="KW-0081">Bacteriolytic enzyme</keyword>
<dbReference type="PROSITE" id="PS00128">
    <property type="entry name" value="GLYCOSYL_HYDROL_F22_1"/>
    <property type="match status" value="1"/>
</dbReference>
<dbReference type="EMBL" id="GBBK01001998">
    <property type="protein sequence ID" value="JAC22484.1"/>
    <property type="molecule type" value="mRNA"/>
</dbReference>
<dbReference type="SMART" id="SM00263">
    <property type="entry name" value="LYZ1"/>
    <property type="match status" value="1"/>
</dbReference>
<dbReference type="PRINTS" id="PR00135">
    <property type="entry name" value="LYZLACT"/>
</dbReference>
<comment type="similarity">
    <text evidence="2 7">Belongs to the glycosyl hydrolase 22 family.</text>
</comment>
<keyword evidence="6" id="KW-0326">Glycosidase</keyword>
<evidence type="ECO:0000256" key="7">
    <source>
        <dbReference type="RuleBase" id="RU004440"/>
    </source>
</evidence>
<comment type="catalytic activity">
    <reaction evidence="1">
        <text>Hydrolysis of (1-&gt;4)-beta-linkages between N-acetylmuramic acid and N-acetyl-D-glucosamine residues in a peptidoglycan and between N-acetyl-D-glucosamine residues in chitodextrins.</text>
        <dbReference type="EC" id="3.2.1.17"/>
    </reaction>
</comment>
<dbReference type="PROSITE" id="PS51348">
    <property type="entry name" value="GLYCOSYL_HYDROL_F22_2"/>
    <property type="match status" value="1"/>
</dbReference>
<evidence type="ECO:0000256" key="6">
    <source>
        <dbReference type="ARBA" id="ARBA00023295"/>
    </source>
</evidence>
<dbReference type="AlphaFoldDB" id="A0A023FMM3"/>
<dbReference type="FunFam" id="1.10.530.10:FF:000001">
    <property type="entry name" value="Lysozyme C"/>
    <property type="match status" value="1"/>
</dbReference>
<dbReference type="GO" id="GO:0003796">
    <property type="term" value="F:lysozyme activity"/>
    <property type="evidence" value="ECO:0007669"/>
    <property type="project" value="UniProtKB-EC"/>
</dbReference>
<dbReference type="PANTHER" id="PTHR11407:SF63">
    <property type="entry name" value="LYSOZYME C"/>
    <property type="match status" value="1"/>
</dbReference>
<evidence type="ECO:0000256" key="8">
    <source>
        <dbReference type="SAM" id="SignalP"/>
    </source>
</evidence>
<evidence type="ECO:0000313" key="10">
    <source>
        <dbReference type="EMBL" id="JAC22484.1"/>
    </source>
</evidence>
<evidence type="ECO:0000256" key="4">
    <source>
        <dbReference type="ARBA" id="ARBA00022638"/>
    </source>
</evidence>
<dbReference type="EC" id="3.2.1.17" evidence="3"/>
<dbReference type="InterPro" id="IPR023346">
    <property type="entry name" value="Lysozyme-like_dom_sf"/>
</dbReference>
<evidence type="ECO:0000256" key="2">
    <source>
        <dbReference type="ARBA" id="ARBA00010859"/>
    </source>
</evidence>
<evidence type="ECO:0000256" key="5">
    <source>
        <dbReference type="ARBA" id="ARBA00023157"/>
    </source>
</evidence>